<keyword evidence="1" id="KW-0472">Membrane</keyword>
<reference evidence="2 3" key="1">
    <citation type="journal article" date="2011" name="J. Bacteriol.">
        <title>Genome sequence of 'Pedosphaera parvula' Ellin514, an aerobic Verrucomicrobial isolate from pasture soil.</title>
        <authorList>
            <person name="Kant R."/>
            <person name="van Passel M.W."/>
            <person name="Sangwan P."/>
            <person name="Palva A."/>
            <person name="Lucas S."/>
            <person name="Copeland A."/>
            <person name="Lapidus A."/>
            <person name="Glavina Del Rio T."/>
            <person name="Dalin E."/>
            <person name="Tice H."/>
            <person name="Bruce D."/>
            <person name="Goodwin L."/>
            <person name="Pitluck S."/>
            <person name="Chertkov O."/>
            <person name="Larimer F.W."/>
            <person name="Land M.L."/>
            <person name="Hauser L."/>
            <person name="Brettin T.S."/>
            <person name="Detter J.C."/>
            <person name="Han S."/>
            <person name="de Vos W.M."/>
            <person name="Janssen P.H."/>
            <person name="Smidt H."/>
        </authorList>
    </citation>
    <scope>NUCLEOTIDE SEQUENCE [LARGE SCALE GENOMIC DNA]</scope>
    <source>
        <strain evidence="2 3">Ellin514</strain>
    </source>
</reference>
<evidence type="ECO:0000313" key="2">
    <source>
        <dbReference type="EMBL" id="EEF61001.1"/>
    </source>
</evidence>
<keyword evidence="1" id="KW-0812">Transmembrane</keyword>
<keyword evidence="1" id="KW-1133">Transmembrane helix</keyword>
<evidence type="ECO:0000313" key="3">
    <source>
        <dbReference type="Proteomes" id="UP000003688"/>
    </source>
</evidence>
<keyword evidence="3" id="KW-1185">Reference proteome</keyword>
<dbReference type="AlphaFoldDB" id="B9XGF0"/>
<feature type="transmembrane region" description="Helical" evidence="1">
    <location>
        <begin position="43"/>
        <end position="63"/>
    </location>
</feature>
<evidence type="ECO:0000256" key="1">
    <source>
        <dbReference type="SAM" id="Phobius"/>
    </source>
</evidence>
<protein>
    <submittedName>
        <fullName evidence="2">Uncharacterized protein</fullName>
    </submittedName>
</protein>
<dbReference type="EMBL" id="ABOX02000012">
    <property type="protein sequence ID" value="EEF61001.1"/>
    <property type="molecule type" value="Genomic_DNA"/>
</dbReference>
<name>B9XGF0_PEDPL</name>
<gene>
    <name evidence="2" type="ORF">Cflav_PD3718</name>
</gene>
<proteinExistence type="predicted"/>
<organism evidence="2 3">
    <name type="scientific">Pedosphaera parvula (strain Ellin514)</name>
    <dbReference type="NCBI Taxonomy" id="320771"/>
    <lineage>
        <taxon>Bacteria</taxon>
        <taxon>Pseudomonadati</taxon>
        <taxon>Verrucomicrobiota</taxon>
        <taxon>Pedosphaerae</taxon>
        <taxon>Pedosphaerales</taxon>
        <taxon>Pedosphaeraceae</taxon>
        <taxon>Pedosphaera</taxon>
    </lineage>
</organism>
<comment type="caution">
    <text evidence="2">The sequence shown here is derived from an EMBL/GenBank/DDBJ whole genome shotgun (WGS) entry which is preliminary data.</text>
</comment>
<accession>B9XGF0</accession>
<sequence>MGVCNFVTKVFLAPVIGNWYVVAYFLACTLLAMTLLRLKFWRSVLVVLIYLAVWTVGYVALGFNSNSHQAHQSTGQTRPSTSNL</sequence>
<feature type="transmembrane region" description="Helical" evidence="1">
    <location>
        <begin position="16"/>
        <end position="36"/>
    </location>
</feature>
<dbReference type="Proteomes" id="UP000003688">
    <property type="component" value="Unassembled WGS sequence"/>
</dbReference>